<keyword evidence="7" id="KW-0175">Coiled coil</keyword>
<evidence type="ECO:0000313" key="10">
    <source>
        <dbReference type="EMBL" id="CAG7900497.1"/>
    </source>
</evidence>
<evidence type="ECO:0000256" key="8">
    <source>
        <dbReference type="SAM" id="MobiDB-lite"/>
    </source>
</evidence>
<dbReference type="GO" id="GO:0000981">
    <property type="term" value="F:DNA-binding transcription factor activity, RNA polymerase II-specific"/>
    <property type="evidence" value="ECO:0007669"/>
    <property type="project" value="UniProtKB-UniRule"/>
</dbReference>
<evidence type="ECO:0000256" key="3">
    <source>
        <dbReference type="ARBA" id="ARBA00023163"/>
    </source>
</evidence>
<dbReference type="InterPro" id="IPR001356">
    <property type="entry name" value="HD"/>
</dbReference>
<dbReference type="GO" id="GO:0043565">
    <property type="term" value="F:sequence-specific DNA binding"/>
    <property type="evidence" value="ECO:0007669"/>
    <property type="project" value="InterPro"/>
</dbReference>
<keyword evidence="2 6" id="KW-0805">Transcription regulation</keyword>
<dbReference type="InterPro" id="IPR009057">
    <property type="entry name" value="Homeodomain-like_sf"/>
</dbReference>
<name>A0A8D9HK93_BRACM</name>
<evidence type="ECO:0000256" key="2">
    <source>
        <dbReference type="ARBA" id="ARBA00023015"/>
    </source>
</evidence>
<dbReference type="SUPFAM" id="SSF56059">
    <property type="entry name" value="Glutathione synthetase ATP-binding domain-like"/>
    <property type="match status" value="1"/>
</dbReference>
<feature type="domain" description="Homeobox" evidence="9">
    <location>
        <begin position="146"/>
        <end position="206"/>
    </location>
</feature>
<feature type="region of interest" description="Disordered" evidence="8">
    <location>
        <begin position="113"/>
        <end position="143"/>
    </location>
</feature>
<dbReference type="Gene3D" id="1.10.10.60">
    <property type="entry name" value="Homeodomain-like"/>
    <property type="match status" value="1"/>
</dbReference>
<comment type="function">
    <text evidence="6">Transcription factor.</text>
</comment>
<dbReference type="GO" id="GO:0005634">
    <property type="term" value="C:nucleus"/>
    <property type="evidence" value="ECO:0007669"/>
    <property type="project" value="UniProtKB-SubCell"/>
</dbReference>
<evidence type="ECO:0000256" key="1">
    <source>
        <dbReference type="ARBA" id="ARBA00004123"/>
    </source>
</evidence>
<sequence>MVAIVGENMAKKRSRTTCSPDFKLLSQMIFIIPKKLKAGNGVDLETANGRHNFKNKKFSDPATVTKWKDERMKAFYTEETPFQVLHGILEMSWTWHGQTQIRRRKLHDQQINDVHGSIRPPPSYSKKPDHDEDNLSDDGSHMMLGGTKKRLNLEQVRALEKIFELGNKLEPERKMQLGKALGLQPRQIANWFQNRKSRLKTKQLERDYDTLKKQLDVLKSDNDSLLAHNKKLHDGFHRCQSSNLGVVGTDGAARNIFFVGSIAFQDVAHKVSALKVFLNRGDMARLKEIQEAVLQMSAPKALRNELIHKLRSERMSYHGDESSWNRSWLWASKWNVRAYVSRKLELTHDAACMSVLVQESCGDYAFVIHTNNHVTGDPSKIHTRDCEGFGRDLGWRISRTSNELYHQENKPQLANREKQKTDSVCMLTPVSI</sequence>
<comment type="subcellular location">
    <subcellularLocation>
        <location evidence="1 5">Nucleus</location>
    </subcellularLocation>
</comment>
<dbReference type="CDD" id="cd00086">
    <property type="entry name" value="homeodomain"/>
    <property type="match status" value="1"/>
</dbReference>
<evidence type="ECO:0000256" key="4">
    <source>
        <dbReference type="ARBA" id="ARBA00025748"/>
    </source>
</evidence>
<proteinExistence type="inferred from homology"/>
<accession>A0A8D9HK93</accession>
<keyword evidence="5" id="KW-0539">Nucleus</keyword>
<comment type="similarity">
    <text evidence="4 6">Belongs to the HD-ZIP homeobox family. Class I subfamily.</text>
</comment>
<dbReference type="InterPro" id="IPR045224">
    <property type="entry name" value="HDZip_class_I_plant"/>
</dbReference>
<dbReference type="PANTHER" id="PTHR24326:SF597">
    <property type="entry name" value="HOMEOBOX-LEUCINE ZIPPER PROTEIN"/>
    <property type="match status" value="1"/>
</dbReference>
<keyword evidence="3 6" id="KW-0804">Transcription</keyword>
<evidence type="ECO:0000256" key="6">
    <source>
        <dbReference type="RuleBase" id="RU369038"/>
    </source>
</evidence>
<dbReference type="Proteomes" id="UP000694005">
    <property type="component" value="Chromosome A07"/>
</dbReference>
<evidence type="ECO:0000313" key="11">
    <source>
        <dbReference type="Proteomes" id="UP000694005"/>
    </source>
</evidence>
<gene>
    <name evidence="10" type="ORF">BRAPAZ1V2_A07P01410.2</name>
</gene>
<dbReference type="SUPFAM" id="SSF46689">
    <property type="entry name" value="Homeodomain-like"/>
    <property type="match status" value="1"/>
</dbReference>
<dbReference type="EMBL" id="LS974623">
    <property type="protein sequence ID" value="CAG7900497.1"/>
    <property type="molecule type" value="Genomic_DNA"/>
</dbReference>
<evidence type="ECO:0000259" key="9">
    <source>
        <dbReference type="SMART" id="SM00389"/>
    </source>
</evidence>
<organism evidence="10 11">
    <name type="scientific">Brassica campestris</name>
    <name type="common">Field mustard</name>
    <dbReference type="NCBI Taxonomy" id="3711"/>
    <lineage>
        <taxon>Eukaryota</taxon>
        <taxon>Viridiplantae</taxon>
        <taxon>Streptophyta</taxon>
        <taxon>Embryophyta</taxon>
        <taxon>Tracheophyta</taxon>
        <taxon>Spermatophyta</taxon>
        <taxon>Magnoliopsida</taxon>
        <taxon>eudicotyledons</taxon>
        <taxon>Gunneridae</taxon>
        <taxon>Pentapetalae</taxon>
        <taxon>rosids</taxon>
        <taxon>malvids</taxon>
        <taxon>Brassicales</taxon>
        <taxon>Brassicaceae</taxon>
        <taxon>Brassiceae</taxon>
        <taxon>Brassica</taxon>
    </lineage>
</organism>
<dbReference type="SMART" id="SM00389">
    <property type="entry name" value="HOX"/>
    <property type="match status" value="1"/>
</dbReference>
<keyword evidence="5" id="KW-0371">Homeobox</keyword>
<evidence type="ECO:0000256" key="5">
    <source>
        <dbReference type="RuleBase" id="RU000682"/>
    </source>
</evidence>
<keyword evidence="5" id="KW-0238">DNA-binding</keyword>
<protein>
    <recommendedName>
        <fullName evidence="6">Homeobox-leucine zipper protein</fullName>
    </recommendedName>
    <alternativeName>
        <fullName evidence="6">HD-ZIP protein</fullName>
    </alternativeName>
    <alternativeName>
        <fullName evidence="6">Homeodomain transcription factor</fullName>
    </alternativeName>
</protein>
<dbReference type="Gramene" id="A07p01410.2_BraZ1">
    <property type="protein sequence ID" value="A07p01410.2_BraZ1.CDS"/>
    <property type="gene ID" value="A07g01410.2_BraZ1"/>
</dbReference>
<dbReference type="InterPro" id="IPR003106">
    <property type="entry name" value="Leu_zip_homeo"/>
</dbReference>
<dbReference type="PANTHER" id="PTHR24326">
    <property type="entry name" value="HOMEOBOX-LEUCINE ZIPPER PROTEIN"/>
    <property type="match status" value="1"/>
</dbReference>
<dbReference type="AlphaFoldDB" id="A0A8D9HK93"/>
<evidence type="ECO:0000256" key="7">
    <source>
        <dbReference type="SAM" id="Coils"/>
    </source>
</evidence>
<reference evidence="10 11" key="1">
    <citation type="submission" date="2021-07" db="EMBL/GenBank/DDBJ databases">
        <authorList>
            <consortium name="Genoscope - CEA"/>
            <person name="William W."/>
        </authorList>
    </citation>
    <scope>NUCLEOTIDE SEQUENCE [LARGE SCALE GENOMIC DNA]</scope>
</reference>
<dbReference type="Pfam" id="PF00046">
    <property type="entry name" value="Homeodomain"/>
    <property type="match status" value="1"/>
</dbReference>
<dbReference type="Pfam" id="PF02183">
    <property type="entry name" value="HALZ"/>
    <property type="match status" value="1"/>
</dbReference>
<feature type="coiled-coil region" evidence="7">
    <location>
        <begin position="194"/>
        <end position="228"/>
    </location>
</feature>